<name>A0A0C3GXK1_BACIU</name>
<dbReference type="Proteomes" id="UP000076442">
    <property type="component" value="Unassembled WGS sequence"/>
</dbReference>
<dbReference type="AlphaFoldDB" id="A0A0C3GXK1"/>
<organism evidence="1 3">
    <name type="scientific">Bacillus subtilis</name>
    <dbReference type="NCBI Taxonomy" id="1423"/>
    <lineage>
        <taxon>Bacteria</taxon>
        <taxon>Bacillati</taxon>
        <taxon>Bacillota</taxon>
        <taxon>Bacilli</taxon>
        <taxon>Bacillales</taxon>
        <taxon>Bacillaceae</taxon>
        <taxon>Bacillus</taxon>
    </lineage>
</organism>
<dbReference type="EMBL" id="JXBC01000002">
    <property type="protein sequence ID" value="KIU12264.1"/>
    <property type="molecule type" value="Genomic_DNA"/>
</dbReference>
<dbReference type="Proteomes" id="UP000032247">
    <property type="component" value="Unassembled WGS sequence"/>
</dbReference>
<evidence type="ECO:0000313" key="2">
    <source>
        <dbReference type="EMBL" id="KZD92680.1"/>
    </source>
</evidence>
<accession>A0A0C3GXK1</accession>
<gene>
    <name evidence="2" type="ORF">B4122_1587</name>
    <name evidence="1" type="ORF">SC09_Contig19orf00687</name>
</gene>
<proteinExistence type="predicted"/>
<comment type="caution">
    <text evidence="1">The sequence shown here is derived from an EMBL/GenBank/DDBJ whole genome shotgun (WGS) entry which is preliminary data.</text>
</comment>
<dbReference type="EMBL" id="LJZV01000009">
    <property type="protein sequence ID" value="KZD92680.1"/>
    <property type="molecule type" value="Genomic_DNA"/>
</dbReference>
<sequence length="46" mass="5385">MAVIEEILLLYAKERYFFSFLHVYVGCRANERSVFVELQAESVEQG</sequence>
<reference evidence="1 3" key="1">
    <citation type="submission" date="2014-12" db="EMBL/GenBank/DDBJ databases">
        <title>Comparative genome analysis of Bacillus coagulans HM-08, Clostridium butyricum HM-68, Bacillus subtilis HM-66 and Bacillus licheniformis BL-09.</title>
        <authorList>
            <person name="Zhang H."/>
        </authorList>
    </citation>
    <scope>NUCLEOTIDE SEQUENCE [LARGE SCALE GENOMIC DNA]</scope>
    <source>
        <strain evidence="1 3">HM-66</strain>
    </source>
</reference>
<protein>
    <submittedName>
        <fullName evidence="1">Uncharacterized protein</fullName>
    </submittedName>
</protein>
<evidence type="ECO:0000313" key="1">
    <source>
        <dbReference type="EMBL" id="KIU12264.1"/>
    </source>
</evidence>
<evidence type="ECO:0000313" key="4">
    <source>
        <dbReference type="Proteomes" id="UP000076442"/>
    </source>
</evidence>
<reference evidence="2 4" key="2">
    <citation type="submission" date="2015-09" db="EMBL/GenBank/DDBJ databases">
        <title>Spore heat resistance.</title>
        <authorList>
            <person name="Boekhorst J."/>
            <person name="Berendsen E.M."/>
            <person name="Wells-Bennik M.H."/>
            <person name="Kuipers O.P."/>
        </authorList>
    </citation>
    <scope>NUCLEOTIDE SEQUENCE [LARGE SCALE GENOMIC DNA]</scope>
    <source>
        <strain evidence="2 4">B4122</strain>
    </source>
</reference>
<evidence type="ECO:0000313" key="3">
    <source>
        <dbReference type="Proteomes" id="UP000032247"/>
    </source>
</evidence>